<dbReference type="PRINTS" id="PR01183">
    <property type="entry name" value="RIBORDTASEM1"/>
</dbReference>
<dbReference type="SUPFAM" id="SSF51998">
    <property type="entry name" value="PFL-like glycyl radical enzymes"/>
    <property type="match status" value="1"/>
</dbReference>
<comment type="similarity">
    <text evidence="1 6">Belongs to the ribonucleoside diphosphate reductase large chain family.</text>
</comment>
<dbReference type="GO" id="GO:0005971">
    <property type="term" value="C:ribonucleoside-diphosphate reductase complex"/>
    <property type="evidence" value="ECO:0007669"/>
    <property type="project" value="TreeGrafter"/>
</dbReference>
<organism evidence="9 10">
    <name type="scientific">Ephemerocybe angulata</name>
    <dbReference type="NCBI Taxonomy" id="980116"/>
    <lineage>
        <taxon>Eukaryota</taxon>
        <taxon>Fungi</taxon>
        <taxon>Dikarya</taxon>
        <taxon>Basidiomycota</taxon>
        <taxon>Agaricomycotina</taxon>
        <taxon>Agaricomycetes</taxon>
        <taxon>Agaricomycetidae</taxon>
        <taxon>Agaricales</taxon>
        <taxon>Agaricineae</taxon>
        <taxon>Psathyrellaceae</taxon>
        <taxon>Ephemerocybe</taxon>
    </lineage>
</organism>
<dbReference type="Pfam" id="PF00317">
    <property type="entry name" value="Ribonuc_red_lgN"/>
    <property type="match status" value="1"/>
</dbReference>
<evidence type="ECO:0000256" key="1">
    <source>
        <dbReference type="ARBA" id="ARBA00010406"/>
    </source>
</evidence>
<dbReference type="GO" id="GO:0005524">
    <property type="term" value="F:ATP binding"/>
    <property type="evidence" value="ECO:0007669"/>
    <property type="project" value="InterPro"/>
</dbReference>
<dbReference type="UniPathway" id="UPA00326"/>
<feature type="non-terminal residue" evidence="9">
    <location>
        <position position="1"/>
    </location>
</feature>
<dbReference type="EMBL" id="JACGCI010000094">
    <property type="protein sequence ID" value="KAF6746292.1"/>
    <property type="molecule type" value="Genomic_DNA"/>
</dbReference>
<evidence type="ECO:0000313" key="9">
    <source>
        <dbReference type="EMBL" id="KAF6746292.1"/>
    </source>
</evidence>
<evidence type="ECO:0000256" key="4">
    <source>
        <dbReference type="ARBA" id="ARBA00023116"/>
    </source>
</evidence>
<gene>
    <name evidence="9" type="ORF">DFP72DRAFT_823239</name>
</gene>
<evidence type="ECO:0000259" key="8">
    <source>
        <dbReference type="Pfam" id="PF02867"/>
    </source>
</evidence>
<accession>A0A8H6HHJ2</accession>
<dbReference type="GO" id="GO:0004748">
    <property type="term" value="F:ribonucleoside-diphosphate reductase activity, thioredoxin disulfide as acceptor"/>
    <property type="evidence" value="ECO:0007669"/>
    <property type="project" value="UniProtKB-EC"/>
</dbReference>
<evidence type="ECO:0000259" key="7">
    <source>
        <dbReference type="Pfam" id="PF00317"/>
    </source>
</evidence>
<reference evidence="9 10" key="1">
    <citation type="submission" date="2020-07" db="EMBL/GenBank/DDBJ databases">
        <title>Comparative genomics of pyrophilous fungi reveals a link between fire events and developmental genes.</title>
        <authorList>
            <consortium name="DOE Joint Genome Institute"/>
            <person name="Steindorff A.S."/>
            <person name="Carver A."/>
            <person name="Calhoun S."/>
            <person name="Stillman K."/>
            <person name="Liu H."/>
            <person name="Lipzen A."/>
            <person name="Pangilinan J."/>
            <person name="Labutti K."/>
            <person name="Bruns T.D."/>
            <person name="Grigoriev I.V."/>
        </authorList>
    </citation>
    <scope>NUCLEOTIDE SEQUENCE [LARGE SCALE GENOMIC DNA]</scope>
    <source>
        <strain evidence="9 10">CBS 144469</strain>
    </source>
</reference>
<evidence type="ECO:0000256" key="2">
    <source>
        <dbReference type="ARBA" id="ARBA00012274"/>
    </source>
</evidence>
<keyword evidence="3 6" id="KW-0560">Oxidoreductase</keyword>
<dbReference type="EC" id="1.17.4.1" evidence="2 6"/>
<proteinExistence type="inferred from homology"/>
<dbReference type="InterPro" id="IPR013509">
    <property type="entry name" value="RNR_lsu_N"/>
</dbReference>
<dbReference type="GO" id="GO:0009263">
    <property type="term" value="P:deoxyribonucleotide biosynthetic process"/>
    <property type="evidence" value="ECO:0007669"/>
    <property type="project" value="UniProtKB-KW"/>
</dbReference>
<evidence type="ECO:0000313" key="10">
    <source>
        <dbReference type="Proteomes" id="UP000521943"/>
    </source>
</evidence>
<comment type="catalytic activity">
    <reaction evidence="6">
        <text>a 2'-deoxyribonucleoside 5'-diphosphate + [thioredoxin]-disulfide + H2O = a ribonucleoside 5'-diphosphate + [thioredoxin]-dithiol</text>
        <dbReference type="Rhea" id="RHEA:23252"/>
        <dbReference type="Rhea" id="RHEA-COMP:10698"/>
        <dbReference type="Rhea" id="RHEA-COMP:10700"/>
        <dbReference type="ChEBI" id="CHEBI:15377"/>
        <dbReference type="ChEBI" id="CHEBI:29950"/>
        <dbReference type="ChEBI" id="CHEBI:50058"/>
        <dbReference type="ChEBI" id="CHEBI:57930"/>
        <dbReference type="ChEBI" id="CHEBI:73316"/>
        <dbReference type="EC" id="1.17.4.1"/>
    </reaction>
</comment>
<dbReference type="SUPFAM" id="SSF48168">
    <property type="entry name" value="R1 subunit of ribonucleotide reductase, N-terminal domain"/>
    <property type="match status" value="1"/>
</dbReference>
<comment type="caution">
    <text evidence="9">The sequence shown here is derived from an EMBL/GenBank/DDBJ whole genome shotgun (WGS) entry which is preliminary data.</text>
</comment>
<dbReference type="Proteomes" id="UP000521943">
    <property type="component" value="Unassembled WGS sequence"/>
</dbReference>
<comment type="function">
    <text evidence="5 6">Provides the precursors necessary for DNA synthesis. Catalyzes the biosynthesis of deoxyribonucleotides from the corresponding ribonucleotides.</text>
</comment>
<feature type="domain" description="Ribonucleotide reductase large subunit N-terminal" evidence="7">
    <location>
        <begin position="79"/>
        <end position="147"/>
    </location>
</feature>
<sequence>LQAVLAEVAGSMSPLSSGYSSLATKLQLENIYSVTEDVFSLSMKFAFARGLLSQSFSELVDRNKAVLDAMIRQERDAYFTYYGLRLFRSSYLLSSGRTLVERPQYALLRVALQMHDANLEQVRIAYDMMSKFQYLPSASMILNSGAPCPGLASSYLLSLQDGHEGSFLALERFARVSSNGGGVGLSVQSVPSKGSVVGGVERSGIIPVLNMFGASLDVIQQFAPNRPISVTAFLEPWHADIEDFLRFQGSNVVEADDRRRMLGGLMMNDIFMERVQSDGPWTLFCPSDAPLLISSHGSAFEEEYLRLEKSGLGVSTTRAQVLWRKILISQLATGYPLVCYKDAINARNNLRSLGTITHAGHTLETVQYSDRNETGVSCAASIVLPSFVSSDGVDYVGMANVVRQVVVSLNSSLVHSFYPSTSVKVAAYGHRSIGIGIMGLADVFAVMGVSYDSPEAAKVSDLIAETIQYSALDESCDLIKEHGSHPSFRDNRAAYGQLSLDYWPNVKPSGRYDWESLRLKLTRGVSNASTVAYMSSIDTSAIIGSSLGSEPFDSLVTIKEIGNSRVLIIPHHLIVSLERLGMWGDSMITRIIENNGSLSGMLDVPESLRKAYQTAWDIHSSTVIDMAASRAPYVCQSQSMTLYLATESVSDLSDMLFRGWRRGLKTGMSLLKTPSCLRSPLGRLASSRDI</sequence>
<feature type="domain" description="Ribonucleotide reductase large subunit C-terminal" evidence="8">
    <location>
        <begin position="152"/>
        <end position="668"/>
    </location>
</feature>
<keyword evidence="4 6" id="KW-0215">Deoxyribonucleotide synthesis</keyword>
<dbReference type="PANTHER" id="PTHR11573:SF6">
    <property type="entry name" value="RIBONUCLEOSIDE-DIPHOSPHATE REDUCTASE LARGE SUBUNIT"/>
    <property type="match status" value="1"/>
</dbReference>
<dbReference type="AlphaFoldDB" id="A0A8H6HHJ2"/>
<dbReference type="InterPro" id="IPR039718">
    <property type="entry name" value="Rrm1"/>
</dbReference>
<dbReference type="Gene3D" id="3.20.70.20">
    <property type="match status" value="1"/>
</dbReference>
<dbReference type="InterPro" id="IPR013346">
    <property type="entry name" value="NrdE_NrdA_C"/>
</dbReference>
<dbReference type="OrthoDB" id="10416899at2759"/>
<keyword evidence="10" id="KW-1185">Reference proteome</keyword>
<dbReference type="InterPro" id="IPR000788">
    <property type="entry name" value="RNR_lg_C"/>
</dbReference>
<dbReference type="NCBIfam" id="TIGR02506">
    <property type="entry name" value="NrdE_NrdA"/>
    <property type="match status" value="1"/>
</dbReference>
<protein>
    <recommendedName>
        <fullName evidence="2 6">Ribonucleoside-diphosphate reductase</fullName>
        <ecNumber evidence="2 6">1.17.4.1</ecNumber>
    </recommendedName>
</protein>
<dbReference type="InterPro" id="IPR008926">
    <property type="entry name" value="RNR_R1-su_N"/>
</dbReference>
<dbReference type="PANTHER" id="PTHR11573">
    <property type="entry name" value="RIBONUCLEOSIDE-DIPHOSPHATE REDUCTASE LARGE CHAIN"/>
    <property type="match status" value="1"/>
</dbReference>
<evidence type="ECO:0000256" key="6">
    <source>
        <dbReference type="RuleBase" id="RU003410"/>
    </source>
</evidence>
<name>A0A8H6HHJ2_9AGAR</name>
<dbReference type="Pfam" id="PF02867">
    <property type="entry name" value="Ribonuc_red_lgC"/>
    <property type="match status" value="1"/>
</dbReference>
<evidence type="ECO:0000256" key="5">
    <source>
        <dbReference type="ARBA" id="ARBA00024942"/>
    </source>
</evidence>
<evidence type="ECO:0000256" key="3">
    <source>
        <dbReference type="ARBA" id="ARBA00023002"/>
    </source>
</evidence>